<accession>A0A4R1MYW8</accession>
<keyword evidence="2" id="KW-0963">Cytoplasm</keyword>
<dbReference type="EMBL" id="SMGQ01000011">
    <property type="protein sequence ID" value="TCK97800.1"/>
    <property type="molecule type" value="Genomic_DNA"/>
</dbReference>
<keyword evidence="2" id="KW-0820">tRNA-binding</keyword>
<dbReference type="PANTHER" id="PTHR10472">
    <property type="entry name" value="D-TYROSYL-TRNA TYR DEACYLASE"/>
    <property type="match status" value="1"/>
</dbReference>
<proteinExistence type="inferred from homology"/>
<dbReference type="GO" id="GO:0043908">
    <property type="term" value="F:Ser(Gly)-tRNA(Ala) hydrolase activity"/>
    <property type="evidence" value="ECO:0007669"/>
    <property type="project" value="UniProtKB-UniRule"/>
</dbReference>
<dbReference type="GO" id="GO:0051500">
    <property type="term" value="F:D-tyrosyl-tRNA(Tyr) deacylase activity"/>
    <property type="evidence" value="ECO:0007669"/>
    <property type="project" value="TreeGrafter"/>
</dbReference>
<dbReference type="GO" id="GO:0000049">
    <property type="term" value="F:tRNA binding"/>
    <property type="evidence" value="ECO:0007669"/>
    <property type="project" value="UniProtKB-UniRule"/>
</dbReference>
<name>A0A4R1MYW8_9FIRM</name>
<organism evidence="3 4">
    <name type="scientific">Natranaerovirga hydrolytica</name>
    <dbReference type="NCBI Taxonomy" id="680378"/>
    <lineage>
        <taxon>Bacteria</taxon>
        <taxon>Bacillati</taxon>
        <taxon>Bacillota</taxon>
        <taxon>Clostridia</taxon>
        <taxon>Lachnospirales</taxon>
        <taxon>Natranaerovirgaceae</taxon>
        <taxon>Natranaerovirga</taxon>
    </lineage>
</organism>
<dbReference type="SUPFAM" id="SSF69500">
    <property type="entry name" value="DTD-like"/>
    <property type="match status" value="1"/>
</dbReference>
<dbReference type="Pfam" id="PF02580">
    <property type="entry name" value="Tyr_Deacylase"/>
    <property type="match status" value="1"/>
</dbReference>
<dbReference type="GO" id="GO:0019478">
    <property type="term" value="P:D-amino acid catabolic process"/>
    <property type="evidence" value="ECO:0007669"/>
    <property type="project" value="UniProtKB-UniRule"/>
</dbReference>
<comment type="similarity">
    <text evidence="1 2">Belongs to the DTD family.</text>
</comment>
<keyword evidence="2" id="KW-0694">RNA-binding</keyword>
<comment type="function">
    <text evidence="2">An aminoacyl-tRNA editing enzyme that deacylates mischarged D-aminoacyl-tRNAs. Also deacylates mischarged glycyl-tRNA(Ala), protecting cells against glycine mischarging by AlaRS. Acts via tRNA-based rather than protein-based catalysis; rejects L-amino acids rather than detecting D-amino acids in the active site. By recycling D-aminoacyl-tRNA to D-amino acids and free tRNA molecules, this enzyme counteracts the toxicity associated with the formation of D-aminoacyl-tRNA entities in vivo and helps enforce protein L-homochirality.</text>
</comment>
<dbReference type="EC" id="3.1.1.96" evidence="2"/>
<dbReference type="Gene3D" id="3.50.80.10">
    <property type="entry name" value="D-tyrosyl-tRNA(Tyr) deacylase"/>
    <property type="match status" value="1"/>
</dbReference>
<sequence>MRAVIQRVSYGKVTVEDKVVGAIDKGILALVGMSSDDNKETMDYMINKILNLRIFEDEQEKMNLSLKDINGGLLVVPNFTLYGDCRKGRRPSYVSGASVSQASKLYEDLIQAFKKAYAQVEQGQFQAEMKVDLLNDGPVTLLIDSDRNF</sequence>
<comment type="domain">
    <text evidence="2">A Gly-cisPro motif from one monomer fits into the active site of the other monomer to allow specific chiral rejection of L-amino acids.</text>
</comment>
<keyword evidence="4" id="KW-1185">Reference proteome</keyword>
<dbReference type="NCBIfam" id="TIGR00256">
    <property type="entry name" value="D-aminoacyl-tRNA deacylase"/>
    <property type="match status" value="1"/>
</dbReference>
<comment type="catalytic activity">
    <reaction evidence="2">
        <text>glycyl-tRNA(Ala) + H2O = tRNA(Ala) + glycine + H(+)</text>
        <dbReference type="Rhea" id="RHEA:53744"/>
        <dbReference type="Rhea" id="RHEA-COMP:9657"/>
        <dbReference type="Rhea" id="RHEA-COMP:13640"/>
        <dbReference type="ChEBI" id="CHEBI:15377"/>
        <dbReference type="ChEBI" id="CHEBI:15378"/>
        <dbReference type="ChEBI" id="CHEBI:57305"/>
        <dbReference type="ChEBI" id="CHEBI:78442"/>
        <dbReference type="ChEBI" id="CHEBI:78522"/>
    </reaction>
</comment>
<dbReference type="PANTHER" id="PTHR10472:SF5">
    <property type="entry name" value="D-AMINOACYL-TRNA DEACYLASE 1"/>
    <property type="match status" value="1"/>
</dbReference>
<feature type="short sequence motif" description="Gly-cisPro motif, important for rejection of L-amino acids" evidence="2">
    <location>
        <begin position="137"/>
        <end position="138"/>
    </location>
</feature>
<dbReference type="InterPro" id="IPR023509">
    <property type="entry name" value="DTD-like_sf"/>
</dbReference>
<comment type="subunit">
    <text evidence="2">Homodimer.</text>
</comment>
<dbReference type="RefSeq" id="WP_132279180.1">
    <property type="nucleotide sequence ID" value="NZ_SMGQ01000011.1"/>
</dbReference>
<dbReference type="EC" id="3.1.1.-" evidence="2"/>
<reference evidence="3 4" key="1">
    <citation type="submission" date="2019-03" db="EMBL/GenBank/DDBJ databases">
        <title>Genomic Encyclopedia of Type Strains, Phase IV (KMG-IV): sequencing the most valuable type-strain genomes for metagenomic binning, comparative biology and taxonomic classification.</title>
        <authorList>
            <person name="Goeker M."/>
        </authorList>
    </citation>
    <scope>NUCLEOTIDE SEQUENCE [LARGE SCALE GENOMIC DNA]</scope>
    <source>
        <strain evidence="3 4">DSM 24176</strain>
    </source>
</reference>
<dbReference type="HAMAP" id="MF_00518">
    <property type="entry name" value="Deacylase_Dtd"/>
    <property type="match status" value="1"/>
</dbReference>
<comment type="caution">
    <text evidence="3">The sequence shown here is derived from an EMBL/GenBank/DDBJ whole genome shotgun (WGS) entry which is preliminary data.</text>
</comment>
<evidence type="ECO:0000313" key="4">
    <source>
        <dbReference type="Proteomes" id="UP000294545"/>
    </source>
</evidence>
<dbReference type="OrthoDB" id="9801395at2"/>
<comment type="subcellular location">
    <subcellularLocation>
        <location evidence="2">Cytoplasm</location>
    </subcellularLocation>
</comment>
<protein>
    <recommendedName>
        <fullName evidence="2">D-aminoacyl-tRNA deacylase</fullName>
        <shortName evidence="2">DTD</shortName>
        <ecNumber evidence="2">3.1.1.96</ecNumber>
    </recommendedName>
    <alternativeName>
        <fullName evidence="2">Gly-tRNA(Ala) deacylase</fullName>
        <ecNumber evidence="2">3.1.1.-</ecNumber>
    </alternativeName>
</protein>
<dbReference type="InterPro" id="IPR003732">
    <property type="entry name" value="Daa-tRNA_deacyls_DTD"/>
</dbReference>
<evidence type="ECO:0000256" key="1">
    <source>
        <dbReference type="ARBA" id="ARBA00009673"/>
    </source>
</evidence>
<dbReference type="Proteomes" id="UP000294545">
    <property type="component" value="Unassembled WGS sequence"/>
</dbReference>
<dbReference type="FunFam" id="3.50.80.10:FF:000001">
    <property type="entry name" value="D-aminoacyl-tRNA deacylase"/>
    <property type="match status" value="1"/>
</dbReference>
<keyword evidence="2" id="KW-0378">Hydrolase</keyword>
<dbReference type="GO" id="GO:0106026">
    <property type="term" value="F:Gly-tRNA(Ala) deacylase activity"/>
    <property type="evidence" value="ECO:0007669"/>
    <property type="project" value="UniProtKB-UniRule"/>
</dbReference>
<gene>
    <name evidence="2" type="primary">dtd</name>
    <name evidence="3" type="ORF">EDC19_0202</name>
</gene>
<evidence type="ECO:0000313" key="3">
    <source>
        <dbReference type="EMBL" id="TCK97800.1"/>
    </source>
</evidence>
<dbReference type="AlphaFoldDB" id="A0A4R1MYW8"/>
<comment type="catalytic activity">
    <reaction evidence="2">
        <text>a D-aminoacyl-tRNA + H2O = a tRNA + a D-alpha-amino acid + H(+)</text>
        <dbReference type="Rhea" id="RHEA:13953"/>
        <dbReference type="Rhea" id="RHEA-COMP:10123"/>
        <dbReference type="Rhea" id="RHEA-COMP:10124"/>
        <dbReference type="ChEBI" id="CHEBI:15377"/>
        <dbReference type="ChEBI" id="CHEBI:15378"/>
        <dbReference type="ChEBI" id="CHEBI:59871"/>
        <dbReference type="ChEBI" id="CHEBI:78442"/>
        <dbReference type="ChEBI" id="CHEBI:79333"/>
        <dbReference type="EC" id="3.1.1.96"/>
    </reaction>
</comment>
<dbReference type="GO" id="GO:0005737">
    <property type="term" value="C:cytoplasm"/>
    <property type="evidence" value="ECO:0007669"/>
    <property type="project" value="UniProtKB-SubCell"/>
</dbReference>
<evidence type="ECO:0000256" key="2">
    <source>
        <dbReference type="HAMAP-Rule" id="MF_00518"/>
    </source>
</evidence>
<dbReference type="CDD" id="cd00563">
    <property type="entry name" value="Dtyr_deacylase"/>
    <property type="match status" value="1"/>
</dbReference>